<dbReference type="Pfam" id="PF00908">
    <property type="entry name" value="dTDP_sugar_isom"/>
    <property type="match status" value="1"/>
</dbReference>
<accession>A0ABW5XN90</accession>
<comment type="subunit">
    <text evidence="5">Homodimer.</text>
</comment>
<dbReference type="InterPro" id="IPR014710">
    <property type="entry name" value="RmlC-like_jellyroll"/>
</dbReference>
<name>A0ABW5XN90_9SPHI</name>
<protein>
    <recommendedName>
        <fullName evidence="4 5">dTDP-4-dehydrorhamnose 3,5-epimerase</fullName>
        <ecNumber evidence="3 5">5.1.3.13</ecNumber>
    </recommendedName>
    <alternativeName>
        <fullName evidence="5">Thymidine diphospho-4-keto-rhamnose 3,5-epimerase</fullName>
    </alternativeName>
</protein>
<evidence type="ECO:0000256" key="1">
    <source>
        <dbReference type="ARBA" id="ARBA00001298"/>
    </source>
</evidence>
<dbReference type="RefSeq" id="WP_377126323.1">
    <property type="nucleotide sequence ID" value="NZ_JBHUHN010000001.1"/>
</dbReference>
<keyword evidence="5 6" id="KW-0413">Isomerase</keyword>
<dbReference type="NCBIfam" id="TIGR01221">
    <property type="entry name" value="rmlC"/>
    <property type="match status" value="1"/>
</dbReference>
<comment type="caution">
    <text evidence="6">The sequence shown here is derived from an EMBL/GenBank/DDBJ whole genome shotgun (WGS) entry which is preliminary data.</text>
</comment>
<dbReference type="InterPro" id="IPR000888">
    <property type="entry name" value="RmlC-like"/>
</dbReference>
<dbReference type="PANTHER" id="PTHR21047:SF2">
    <property type="entry name" value="THYMIDINE DIPHOSPHO-4-KETO-RHAMNOSE 3,5-EPIMERASE"/>
    <property type="match status" value="1"/>
</dbReference>
<evidence type="ECO:0000256" key="4">
    <source>
        <dbReference type="ARBA" id="ARBA00019595"/>
    </source>
</evidence>
<sequence>MVIIDTKFTDLLCIDFKSFTDIRGEFVKTIHKETFEQNKLDWNFTESFFSKSFKNVLRGMHFQYSPADHNKLVYVVSGKILDVVVDLRKESKTYGEFYSVELSDENRKGIYIGKGFAHGFLTLQDNSIVEYHTSTSQDRQAEGGIKWDSFGFEWPVDNPIMSERDSSFEAFNLDKTYF</sequence>
<comment type="similarity">
    <text evidence="5">Belongs to the dTDP-4-dehydrorhamnose 3,5-epimerase family.</text>
</comment>
<keyword evidence="7" id="KW-1185">Reference proteome</keyword>
<dbReference type="CDD" id="cd00438">
    <property type="entry name" value="cupin_RmlC"/>
    <property type="match status" value="1"/>
</dbReference>
<comment type="pathway">
    <text evidence="5">Carbohydrate biosynthesis; dTDP-L-rhamnose biosynthesis.</text>
</comment>
<dbReference type="InterPro" id="IPR011051">
    <property type="entry name" value="RmlC_Cupin_sf"/>
</dbReference>
<dbReference type="PANTHER" id="PTHR21047">
    <property type="entry name" value="DTDP-6-DEOXY-D-GLUCOSE-3,5 EPIMERASE"/>
    <property type="match status" value="1"/>
</dbReference>
<evidence type="ECO:0000256" key="2">
    <source>
        <dbReference type="ARBA" id="ARBA00001997"/>
    </source>
</evidence>
<dbReference type="Gene3D" id="2.60.120.10">
    <property type="entry name" value="Jelly Rolls"/>
    <property type="match status" value="1"/>
</dbReference>
<dbReference type="GO" id="GO:0008830">
    <property type="term" value="F:dTDP-4-dehydrorhamnose 3,5-epimerase activity"/>
    <property type="evidence" value="ECO:0007669"/>
    <property type="project" value="UniProtKB-EC"/>
</dbReference>
<evidence type="ECO:0000313" key="7">
    <source>
        <dbReference type="Proteomes" id="UP001597601"/>
    </source>
</evidence>
<evidence type="ECO:0000256" key="5">
    <source>
        <dbReference type="RuleBase" id="RU364069"/>
    </source>
</evidence>
<organism evidence="6 7">
    <name type="scientific">Mucilaginibacter antarcticus</name>
    <dbReference type="NCBI Taxonomy" id="1855725"/>
    <lineage>
        <taxon>Bacteria</taxon>
        <taxon>Pseudomonadati</taxon>
        <taxon>Bacteroidota</taxon>
        <taxon>Sphingobacteriia</taxon>
        <taxon>Sphingobacteriales</taxon>
        <taxon>Sphingobacteriaceae</taxon>
        <taxon>Mucilaginibacter</taxon>
    </lineage>
</organism>
<comment type="function">
    <text evidence="2 5">Catalyzes the epimerization of the C3' and C5'positions of dTDP-6-deoxy-D-xylo-4-hexulose, forming dTDP-6-deoxy-L-lyxo-4-hexulose.</text>
</comment>
<gene>
    <name evidence="6" type="primary">rfbC</name>
    <name evidence="6" type="ORF">ACFSYC_09590</name>
</gene>
<dbReference type="Proteomes" id="UP001597601">
    <property type="component" value="Unassembled WGS sequence"/>
</dbReference>
<dbReference type="EMBL" id="JBHUON010000009">
    <property type="protein sequence ID" value="MFD2864935.1"/>
    <property type="molecule type" value="Genomic_DNA"/>
</dbReference>
<evidence type="ECO:0000313" key="6">
    <source>
        <dbReference type="EMBL" id="MFD2864935.1"/>
    </source>
</evidence>
<dbReference type="SUPFAM" id="SSF51182">
    <property type="entry name" value="RmlC-like cupins"/>
    <property type="match status" value="1"/>
</dbReference>
<dbReference type="EC" id="5.1.3.13" evidence="3 5"/>
<evidence type="ECO:0000256" key="3">
    <source>
        <dbReference type="ARBA" id="ARBA00012098"/>
    </source>
</evidence>
<proteinExistence type="inferred from homology"/>
<reference evidence="7" key="1">
    <citation type="journal article" date="2019" name="Int. J. Syst. Evol. Microbiol.">
        <title>The Global Catalogue of Microorganisms (GCM) 10K type strain sequencing project: providing services to taxonomists for standard genome sequencing and annotation.</title>
        <authorList>
            <consortium name="The Broad Institute Genomics Platform"/>
            <consortium name="The Broad Institute Genome Sequencing Center for Infectious Disease"/>
            <person name="Wu L."/>
            <person name="Ma J."/>
        </authorList>
    </citation>
    <scope>NUCLEOTIDE SEQUENCE [LARGE SCALE GENOMIC DNA]</scope>
    <source>
        <strain evidence="7">KCTC 52232</strain>
    </source>
</reference>
<comment type="catalytic activity">
    <reaction evidence="1 5">
        <text>dTDP-4-dehydro-6-deoxy-alpha-D-glucose = dTDP-4-dehydro-beta-L-rhamnose</text>
        <dbReference type="Rhea" id="RHEA:16969"/>
        <dbReference type="ChEBI" id="CHEBI:57649"/>
        <dbReference type="ChEBI" id="CHEBI:62830"/>
        <dbReference type="EC" id="5.1.3.13"/>
    </reaction>
</comment>